<keyword evidence="2" id="KW-1185">Reference proteome</keyword>
<organism evidence="1 2">
    <name type="scientific">Aspergillus granulosus</name>
    <dbReference type="NCBI Taxonomy" id="176169"/>
    <lineage>
        <taxon>Eukaryota</taxon>
        <taxon>Fungi</taxon>
        <taxon>Dikarya</taxon>
        <taxon>Ascomycota</taxon>
        <taxon>Pezizomycotina</taxon>
        <taxon>Eurotiomycetes</taxon>
        <taxon>Eurotiomycetidae</taxon>
        <taxon>Eurotiales</taxon>
        <taxon>Aspergillaceae</taxon>
        <taxon>Aspergillus</taxon>
        <taxon>Aspergillus subgen. Nidulantes</taxon>
    </lineage>
</organism>
<proteinExistence type="predicted"/>
<sequence length="724" mass="82826">MADHLFSPSEPPKPIRVKYHGPLYDGGDWDEYPMRQGWESEPGTEVFPVGQIPQELHPTIECWLYFGMLHYIFGDQLDQSDFLLPEGDDEGQQQQFITTKHLEKYVGSDKQWKKNGLGARVIEIVPKVWFFLREREAQQMVQNGWCPLDAEKCRQIGVELDTPAYLQQLVRTKPAWNKRTHEHCKKTECVADNVDESLYVTRHVHEDCSCEHLQAEVEQLHAILLDGGIPLVQITPCGGEENRTYEIAIVKKRSSKRYIAVSHVWADGLGNPFANSLPTCQLGLLYEHARILLTDKEYVPQYENGPFGSLHTGAARLAHFAGSRRGDNSVLLWIDTLCIPHEREVRSLAIQRIRDVYIGAYRTMLLDSEIRQVNSVSASNLELCLRVLYCSGWIRRLWTLQEGLAAKSRLYVILSDKAVNISTIADELFTKLGQGKLPIFQDKIARYAASVWYQYFQGALEYASKFERFVNVVTSPFVPESWNVTEDKLLNWNWYNVATRASSKDGDRPIVLAGVLNLDVKEILKVKGSDARMRQLYSMLDGFPTSVLFHDEPRFEEDGMRWAVKVCRFTDEIRYLTGEAGKITPQGLRVTQYRSWMVPSRMVFDLRRMDDDDMQQVWEQWLTDCGIPMDGPAAEVLHLDTKLPIDFKPDETHGIILKEFEHARSKAGPCVLVSLQTTDDGAHYARYTSLGTVRSIATSWNLPDKGYLVGGTWNDLQTREWIVG</sequence>
<gene>
    <name evidence="1" type="ORF">BJX63DRAFT_423227</name>
</gene>
<evidence type="ECO:0000313" key="2">
    <source>
        <dbReference type="Proteomes" id="UP001610334"/>
    </source>
</evidence>
<comment type="caution">
    <text evidence="1">The sequence shown here is derived from an EMBL/GenBank/DDBJ whole genome shotgun (WGS) entry which is preliminary data.</text>
</comment>
<name>A0ABR4H4W4_9EURO</name>
<dbReference type="PANTHER" id="PTHR39596">
    <property type="match status" value="1"/>
</dbReference>
<reference evidence="1 2" key="1">
    <citation type="submission" date="2024-07" db="EMBL/GenBank/DDBJ databases">
        <title>Section-level genome sequencing and comparative genomics of Aspergillus sections Usti and Cavernicolus.</title>
        <authorList>
            <consortium name="Lawrence Berkeley National Laboratory"/>
            <person name="Nybo J.L."/>
            <person name="Vesth T.C."/>
            <person name="Theobald S."/>
            <person name="Frisvad J.C."/>
            <person name="Larsen T.O."/>
            <person name="Kjaerboelling I."/>
            <person name="Rothschild-Mancinelli K."/>
            <person name="Lyhne E.K."/>
            <person name="Kogle M.E."/>
            <person name="Barry K."/>
            <person name="Clum A."/>
            <person name="Na H."/>
            <person name="Ledsgaard L."/>
            <person name="Lin J."/>
            <person name="Lipzen A."/>
            <person name="Kuo A."/>
            <person name="Riley R."/>
            <person name="Mondo S."/>
            <person name="Labutti K."/>
            <person name="Haridas S."/>
            <person name="Pangalinan J."/>
            <person name="Salamov A.A."/>
            <person name="Simmons B.A."/>
            <person name="Magnuson J.K."/>
            <person name="Chen J."/>
            <person name="Drula E."/>
            <person name="Henrissat B."/>
            <person name="Wiebenga A."/>
            <person name="Lubbers R.J."/>
            <person name="Gomes A.C."/>
            <person name="Makela M.R."/>
            <person name="Stajich J."/>
            <person name="Grigoriev I.V."/>
            <person name="Mortensen U.H."/>
            <person name="De Vries R.P."/>
            <person name="Baker S.E."/>
            <person name="Andersen M.R."/>
        </authorList>
    </citation>
    <scope>NUCLEOTIDE SEQUENCE [LARGE SCALE GENOMIC DNA]</scope>
    <source>
        <strain evidence="1 2">CBS 588.65</strain>
    </source>
</reference>
<protein>
    <recommendedName>
        <fullName evidence="3">Heterokaryon incompatibility domain-containing protein</fullName>
    </recommendedName>
</protein>
<dbReference type="Proteomes" id="UP001610334">
    <property type="component" value="Unassembled WGS sequence"/>
</dbReference>
<dbReference type="PANTHER" id="PTHR39596:SF2">
    <property type="entry name" value="HET DOMAIN PROTEIN (AFU_ORTHOLOGUE AFUA_1G17550)-RELATED"/>
    <property type="match status" value="1"/>
</dbReference>
<dbReference type="EMBL" id="JBFXLT010000074">
    <property type="protein sequence ID" value="KAL2810284.1"/>
    <property type="molecule type" value="Genomic_DNA"/>
</dbReference>
<evidence type="ECO:0008006" key="3">
    <source>
        <dbReference type="Google" id="ProtNLM"/>
    </source>
</evidence>
<evidence type="ECO:0000313" key="1">
    <source>
        <dbReference type="EMBL" id="KAL2810284.1"/>
    </source>
</evidence>
<accession>A0ABR4H4W4</accession>